<dbReference type="InterPro" id="IPR018060">
    <property type="entry name" value="HTH_AraC"/>
</dbReference>
<proteinExistence type="predicted"/>
<evidence type="ECO:0000256" key="2">
    <source>
        <dbReference type="ARBA" id="ARBA00023125"/>
    </source>
</evidence>
<protein>
    <submittedName>
        <fullName evidence="5">AraC-like DNA-binding protein</fullName>
    </submittedName>
</protein>
<reference evidence="5 6" key="1">
    <citation type="submission" date="2019-03" db="EMBL/GenBank/DDBJ databases">
        <title>Genomic Encyclopedia of Type Strains, Phase IV (KMG-IV): sequencing the most valuable type-strain genomes for metagenomic binning, comparative biology and taxonomic classification.</title>
        <authorList>
            <person name="Goeker M."/>
        </authorList>
    </citation>
    <scope>NUCLEOTIDE SEQUENCE [LARGE SCALE GENOMIC DNA]</scope>
    <source>
        <strain evidence="5 6">DSM 44684</strain>
    </source>
</reference>
<sequence length="320" mass="36275">MPIMFDLDTVAVEQREPALRDLLEQNPVPIDVSTGSVDRLRVATTADFFGSLFMVSCSGRGAMVHRDEKRVGQDHERTMMLSVVASGRSVFRHNDTITDATRGDIVPYSSMRPYSATFDDVAKHTFMIDYTSLGLPERTIEYQLGRSVSRRHTLGHIVTRYLIDLGTNAVYLPEAERRALERPTLELLRALLTTTAGDDDRAREHLHASLDVRLIEYLEMHLRDPELSVARLAREHGISERYVYTVLARNGITFADWVRAQRLHGAAADLARTTTPQQSIAAIAYTWGFPDHANFTRAFRRTHGMSPREYRTRGSSDDQR</sequence>
<dbReference type="RefSeq" id="WP_067455749.1">
    <property type="nucleotide sequence ID" value="NZ_SMFR01000001.1"/>
</dbReference>
<gene>
    <name evidence="5" type="ORF">DFR71_1941</name>
</gene>
<dbReference type="SMART" id="SM00342">
    <property type="entry name" value="HTH_ARAC"/>
    <property type="match status" value="1"/>
</dbReference>
<accession>A0A4V2PCE7</accession>
<feature type="domain" description="HTH araC/xylS-type" evidence="4">
    <location>
        <begin position="212"/>
        <end position="313"/>
    </location>
</feature>
<dbReference type="PANTHER" id="PTHR43280">
    <property type="entry name" value="ARAC-FAMILY TRANSCRIPTIONAL REGULATOR"/>
    <property type="match status" value="1"/>
</dbReference>
<keyword evidence="2 5" id="KW-0238">DNA-binding</keyword>
<dbReference type="Gene3D" id="1.10.10.60">
    <property type="entry name" value="Homeodomain-like"/>
    <property type="match status" value="1"/>
</dbReference>
<dbReference type="InterPro" id="IPR018062">
    <property type="entry name" value="HTH_AraC-typ_CS"/>
</dbReference>
<keyword evidence="3" id="KW-0804">Transcription</keyword>
<dbReference type="Pfam" id="PF14525">
    <property type="entry name" value="AraC_binding_2"/>
    <property type="match status" value="1"/>
</dbReference>
<dbReference type="STRING" id="1210063.GCA_001612665_04906"/>
<dbReference type="InterPro" id="IPR020449">
    <property type="entry name" value="Tscrpt_reg_AraC-type_HTH"/>
</dbReference>
<dbReference type="GO" id="GO:0003700">
    <property type="term" value="F:DNA-binding transcription factor activity"/>
    <property type="evidence" value="ECO:0007669"/>
    <property type="project" value="InterPro"/>
</dbReference>
<evidence type="ECO:0000259" key="4">
    <source>
        <dbReference type="PROSITE" id="PS01124"/>
    </source>
</evidence>
<dbReference type="InterPro" id="IPR035418">
    <property type="entry name" value="AraC-bd_2"/>
</dbReference>
<dbReference type="SUPFAM" id="SSF46689">
    <property type="entry name" value="Homeodomain-like"/>
    <property type="match status" value="1"/>
</dbReference>
<evidence type="ECO:0000256" key="3">
    <source>
        <dbReference type="ARBA" id="ARBA00023163"/>
    </source>
</evidence>
<dbReference type="PROSITE" id="PS00041">
    <property type="entry name" value="HTH_ARAC_FAMILY_1"/>
    <property type="match status" value="1"/>
</dbReference>
<dbReference type="Pfam" id="PF12833">
    <property type="entry name" value="HTH_18"/>
    <property type="match status" value="1"/>
</dbReference>
<dbReference type="GO" id="GO:0043565">
    <property type="term" value="F:sequence-specific DNA binding"/>
    <property type="evidence" value="ECO:0007669"/>
    <property type="project" value="InterPro"/>
</dbReference>
<dbReference type="PRINTS" id="PR00032">
    <property type="entry name" value="HTHARAC"/>
</dbReference>
<organism evidence="5 6">
    <name type="scientific">Nocardia alba</name>
    <dbReference type="NCBI Taxonomy" id="225051"/>
    <lineage>
        <taxon>Bacteria</taxon>
        <taxon>Bacillati</taxon>
        <taxon>Actinomycetota</taxon>
        <taxon>Actinomycetes</taxon>
        <taxon>Mycobacteriales</taxon>
        <taxon>Nocardiaceae</taxon>
        <taxon>Nocardia</taxon>
    </lineage>
</organism>
<dbReference type="EMBL" id="SMFR01000001">
    <property type="protein sequence ID" value="TCK00926.1"/>
    <property type="molecule type" value="Genomic_DNA"/>
</dbReference>
<comment type="caution">
    <text evidence="5">The sequence shown here is derived from an EMBL/GenBank/DDBJ whole genome shotgun (WGS) entry which is preliminary data.</text>
</comment>
<evidence type="ECO:0000256" key="1">
    <source>
        <dbReference type="ARBA" id="ARBA00023015"/>
    </source>
</evidence>
<dbReference type="InterPro" id="IPR009057">
    <property type="entry name" value="Homeodomain-like_sf"/>
</dbReference>
<keyword evidence="1" id="KW-0805">Transcription regulation</keyword>
<keyword evidence="6" id="KW-1185">Reference proteome</keyword>
<dbReference type="PANTHER" id="PTHR43280:SF31">
    <property type="entry name" value="TRANSCRIPTIONAL REGULATORY PROTEIN"/>
    <property type="match status" value="1"/>
</dbReference>
<dbReference type="PROSITE" id="PS01124">
    <property type="entry name" value="HTH_ARAC_FAMILY_2"/>
    <property type="match status" value="1"/>
</dbReference>
<evidence type="ECO:0000313" key="5">
    <source>
        <dbReference type="EMBL" id="TCK00926.1"/>
    </source>
</evidence>
<evidence type="ECO:0000313" key="6">
    <source>
        <dbReference type="Proteomes" id="UP000294856"/>
    </source>
</evidence>
<dbReference type="Proteomes" id="UP000294856">
    <property type="component" value="Unassembled WGS sequence"/>
</dbReference>
<name>A0A4V2PCE7_9NOCA</name>
<dbReference type="OrthoDB" id="9799345at2"/>
<dbReference type="AlphaFoldDB" id="A0A4V2PCE7"/>